<comment type="caution">
    <text evidence="4">The sequence shown here is derived from an EMBL/GenBank/DDBJ whole genome shotgun (WGS) entry which is preliminary data.</text>
</comment>
<accession>A0A498JBU2</accession>
<dbReference type="PROSITE" id="PS51375">
    <property type="entry name" value="PPR"/>
    <property type="match status" value="1"/>
</dbReference>
<evidence type="ECO:0000256" key="1">
    <source>
        <dbReference type="ARBA" id="ARBA00007626"/>
    </source>
</evidence>
<keyword evidence="5" id="KW-1185">Reference proteome</keyword>
<proteinExistence type="inferred from homology"/>
<dbReference type="GO" id="GO:0003729">
    <property type="term" value="F:mRNA binding"/>
    <property type="evidence" value="ECO:0007669"/>
    <property type="project" value="TreeGrafter"/>
</dbReference>
<organism evidence="4 5">
    <name type="scientific">Malus domestica</name>
    <name type="common">Apple</name>
    <name type="synonym">Pyrus malus</name>
    <dbReference type="NCBI Taxonomy" id="3750"/>
    <lineage>
        <taxon>Eukaryota</taxon>
        <taxon>Viridiplantae</taxon>
        <taxon>Streptophyta</taxon>
        <taxon>Embryophyta</taxon>
        <taxon>Tracheophyta</taxon>
        <taxon>Spermatophyta</taxon>
        <taxon>Magnoliopsida</taxon>
        <taxon>eudicotyledons</taxon>
        <taxon>Gunneridae</taxon>
        <taxon>Pentapetalae</taxon>
        <taxon>rosids</taxon>
        <taxon>fabids</taxon>
        <taxon>Rosales</taxon>
        <taxon>Rosaceae</taxon>
        <taxon>Amygdaloideae</taxon>
        <taxon>Maleae</taxon>
        <taxon>Malus</taxon>
    </lineage>
</organism>
<dbReference type="GO" id="GO:0042134">
    <property type="term" value="F:rRNA primary transcript binding"/>
    <property type="evidence" value="ECO:0007669"/>
    <property type="project" value="TreeGrafter"/>
</dbReference>
<dbReference type="Gene3D" id="1.25.40.10">
    <property type="entry name" value="Tetratricopeptide repeat domain"/>
    <property type="match status" value="1"/>
</dbReference>
<sequence>MISKELSPNWVTYATLLRVYGRAPYSDDALMACLRNRNGMARNGIGFFSRHSNRVHLKSGIGSLNLPESDPLDGGGIWIPGRRLFQESNFYTQTTPASSTSPFVPEKELELNVILYNTLLAMCADVGYTEEAVEIFEEMKSYETLNPDSWTFSSMITIYSCSVESHRGRSNIE</sequence>
<protein>
    <recommendedName>
        <fullName evidence="6">Pentatricopeptide repeat-containing protein</fullName>
    </recommendedName>
</protein>
<dbReference type="GO" id="GO:0045727">
    <property type="term" value="P:positive regulation of translation"/>
    <property type="evidence" value="ECO:0007669"/>
    <property type="project" value="TreeGrafter"/>
</dbReference>
<dbReference type="AlphaFoldDB" id="A0A498JBU2"/>
<dbReference type="Pfam" id="PF13041">
    <property type="entry name" value="PPR_2"/>
    <property type="match status" value="1"/>
</dbReference>
<evidence type="ECO:0008006" key="6">
    <source>
        <dbReference type="Google" id="ProtNLM"/>
    </source>
</evidence>
<dbReference type="InterPro" id="IPR002885">
    <property type="entry name" value="PPR_rpt"/>
</dbReference>
<evidence type="ECO:0000313" key="4">
    <source>
        <dbReference type="EMBL" id="RXH92305.1"/>
    </source>
</evidence>
<dbReference type="EMBL" id="RDQH01000334">
    <property type="protein sequence ID" value="RXH92305.1"/>
    <property type="molecule type" value="Genomic_DNA"/>
</dbReference>
<dbReference type="NCBIfam" id="TIGR00756">
    <property type="entry name" value="PPR"/>
    <property type="match status" value="1"/>
</dbReference>
<evidence type="ECO:0000256" key="2">
    <source>
        <dbReference type="ARBA" id="ARBA00022737"/>
    </source>
</evidence>
<dbReference type="PANTHER" id="PTHR47447:SF12">
    <property type="entry name" value="PENTATRICOPEPTIDE REPEAT-CONTAINING PROTEIN ATP4 HOMOLOG, CHLOROPLASTIC"/>
    <property type="match status" value="1"/>
</dbReference>
<evidence type="ECO:0000256" key="3">
    <source>
        <dbReference type="PROSITE-ProRule" id="PRU00708"/>
    </source>
</evidence>
<evidence type="ECO:0000313" key="5">
    <source>
        <dbReference type="Proteomes" id="UP000290289"/>
    </source>
</evidence>
<comment type="similarity">
    <text evidence="1">Belongs to the PPR family. P subfamily.</text>
</comment>
<feature type="repeat" description="PPR" evidence="3">
    <location>
        <begin position="112"/>
        <end position="142"/>
    </location>
</feature>
<dbReference type="GO" id="GO:0009570">
    <property type="term" value="C:chloroplast stroma"/>
    <property type="evidence" value="ECO:0007669"/>
    <property type="project" value="TreeGrafter"/>
</dbReference>
<keyword evidence="2" id="KW-0677">Repeat</keyword>
<dbReference type="Proteomes" id="UP000290289">
    <property type="component" value="Chromosome 8"/>
</dbReference>
<name>A0A498JBU2_MALDO</name>
<reference evidence="4 5" key="1">
    <citation type="submission" date="2018-10" db="EMBL/GenBank/DDBJ databases">
        <title>A high-quality apple genome assembly.</title>
        <authorList>
            <person name="Hu J."/>
        </authorList>
    </citation>
    <scope>NUCLEOTIDE SEQUENCE [LARGE SCALE GENOMIC DNA]</scope>
    <source>
        <strain evidence="5">cv. HFTH1</strain>
        <tissue evidence="4">Young leaf</tissue>
    </source>
</reference>
<dbReference type="PANTHER" id="PTHR47447">
    <property type="entry name" value="OS03G0856100 PROTEIN"/>
    <property type="match status" value="1"/>
</dbReference>
<gene>
    <name evidence="4" type="ORF">DVH24_033201</name>
</gene>
<dbReference type="InterPro" id="IPR011990">
    <property type="entry name" value="TPR-like_helical_dom_sf"/>
</dbReference>